<evidence type="ECO:0000313" key="2">
    <source>
        <dbReference type="EMBL" id="MDQ2089312.1"/>
    </source>
</evidence>
<evidence type="ECO:0000256" key="1">
    <source>
        <dbReference type="SAM" id="SignalP"/>
    </source>
</evidence>
<sequence>MKILQCVHVIAFLIATGTAATAAEDSAPAAHGVYGADWGGAVSSAAQGGGIGDHASDR</sequence>
<accession>A0AAE3WCM0</accession>
<name>A0AAE3WCM0_9RHOB</name>
<keyword evidence="3" id="KW-1185">Reference proteome</keyword>
<feature type="chain" id="PRO_5042229289" evidence="1">
    <location>
        <begin position="23"/>
        <end position="58"/>
    </location>
</feature>
<dbReference type="AlphaFoldDB" id="A0AAE3WCM0"/>
<organism evidence="2 3">
    <name type="scientific">Marimonas arenosa</name>
    <dbReference type="NCBI Taxonomy" id="1795305"/>
    <lineage>
        <taxon>Bacteria</taxon>
        <taxon>Pseudomonadati</taxon>
        <taxon>Pseudomonadota</taxon>
        <taxon>Alphaproteobacteria</taxon>
        <taxon>Rhodobacterales</taxon>
        <taxon>Paracoccaceae</taxon>
        <taxon>Marimonas</taxon>
    </lineage>
</organism>
<keyword evidence="1" id="KW-0732">Signal</keyword>
<comment type="caution">
    <text evidence="2">The sequence shown here is derived from an EMBL/GenBank/DDBJ whole genome shotgun (WGS) entry which is preliminary data.</text>
</comment>
<proteinExistence type="predicted"/>
<dbReference type="Proteomes" id="UP001226762">
    <property type="component" value="Unassembled WGS sequence"/>
</dbReference>
<reference evidence="2" key="2">
    <citation type="submission" date="2023-02" db="EMBL/GenBank/DDBJ databases">
        <title>'Rhodoalgimonas zhirmunskyi' gen. nov., isolated from a red alga.</title>
        <authorList>
            <person name="Nedashkovskaya O.I."/>
            <person name="Otstavnykh N.Y."/>
            <person name="Bystritskaya E.P."/>
            <person name="Balabanova L.A."/>
            <person name="Isaeva M.P."/>
        </authorList>
    </citation>
    <scope>NUCLEOTIDE SEQUENCE</scope>
    <source>
        <strain evidence="2">KCTC 52189</strain>
    </source>
</reference>
<feature type="signal peptide" evidence="1">
    <location>
        <begin position="1"/>
        <end position="22"/>
    </location>
</feature>
<gene>
    <name evidence="2" type="ORF">NO357_05300</name>
</gene>
<dbReference type="RefSeq" id="WP_306734560.1">
    <property type="nucleotide sequence ID" value="NZ_JANHAX010000001.1"/>
</dbReference>
<dbReference type="EMBL" id="JANHAX010000001">
    <property type="protein sequence ID" value="MDQ2089312.1"/>
    <property type="molecule type" value="Genomic_DNA"/>
</dbReference>
<reference evidence="2" key="1">
    <citation type="submission" date="2022-07" db="EMBL/GenBank/DDBJ databases">
        <authorList>
            <person name="Otstavnykh N."/>
            <person name="Isaeva M."/>
            <person name="Bystritskaya E."/>
        </authorList>
    </citation>
    <scope>NUCLEOTIDE SEQUENCE</scope>
    <source>
        <strain evidence="2">KCTC 52189</strain>
    </source>
</reference>
<evidence type="ECO:0000313" key="3">
    <source>
        <dbReference type="Proteomes" id="UP001226762"/>
    </source>
</evidence>
<protein>
    <submittedName>
        <fullName evidence="2">Uncharacterized protein</fullName>
    </submittedName>
</protein>